<sequence>MAAQITKVDGTTVVHVASEKPSDPLIYLIPGNPGLCEYYLDFVNELASLLPGHEIVAPSHRGYSLDSKPGELTLRSYNLDDQIRHKIELLEALVTQQRKVIVLGHSVGAWIAQRVVTHFKNHTNVNIEFVGLLTPTVKDIAQSPRGLKVTKLGRYLSPGFLAGALRVLYYVMPGSFWQYLMNRLFRKSKNPDYARQVSLRYAQRPSMVYQTLSLATEEMTTIGSDTEPHDIAGFWDSTRYTIWGFFAHDDHWVAPKTRQALFDAYGDKPNVHFEIVPDQTIPHAFCINRSREAADYVAAAIIKFEKQSLVESIEELKPLEVVPEVQTAEALAQKQSQAPREALGTSENVSEDSTLKLAPKLEEAPKLVAKLEGKLEPKPVKAEPKSAATSAAASAAKSAAQSASKAHSPLERIATPTSQISKDSDGSKTPQSTASKESGRKSSMRRLGKALSRKKKQA</sequence>
<evidence type="ECO:0000256" key="5">
    <source>
        <dbReference type="SAM" id="MobiDB-lite"/>
    </source>
</evidence>
<keyword evidence="3" id="KW-0551">Lipid droplet</keyword>
<dbReference type="PANTHER" id="PTHR13390">
    <property type="entry name" value="LIPASE"/>
    <property type="match status" value="1"/>
</dbReference>
<comment type="similarity">
    <text evidence="2">Belongs to the AB hydrolase superfamily. LDAH family.</text>
</comment>
<evidence type="ECO:0008006" key="8">
    <source>
        <dbReference type="Google" id="ProtNLM"/>
    </source>
</evidence>
<evidence type="ECO:0000256" key="1">
    <source>
        <dbReference type="ARBA" id="ARBA00004502"/>
    </source>
</evidence>
<dbReference type="GO" id="GO:0019915">
    <property type="term" value="P:lipid storage"/>
    <property type="evidence" value="ECO:0007669"/>
    <property type="project" value="InterPro"/>
</dbReference>
<dbReference type="GeneID" id="36517809"/>
<dbReference type="InterPro" id="IPR029058">
    <property type="entry name" value="AB_hydrolase_fold"/>
</dbReference>
<evidence type="ECO:0000256" key="3">
    <source>
        <dbReference type="ARBA" id="ARBA00022677"/>
    </source>
</evidence>
<feature type="region of interest" description="Disordered" evidence="5">
    <location>
        <begin position="378"/>
        <end position="458"/>
    </location>
</feature>
<evidence type="ECO:0000313" key="6">
    <source>
        <dbReference type="EMBL" id="PRT56441.1"/>
    </source>
</evidence>
<gene>
    <name evidence="6" type="ORF">B9G98_04061</name>
</gene>
<dbReference type="EMBL" id="NDIQ01000022">
    <property type="protein sequence ID" value="PRT56441.1"/>
    <property type="molecule type" value="Genomic_DNA"/>
</dbReference>
<feature type="compositionally biased region" description="Basic residues" evidence="5">
    <location>
        <begin position="442"/>
        <end position="458"/>
    </location>
</feature>
<keyword evidence="7" id="KW-1185">Reference proteome</keyword>
<feature type="compositionally biased region" description="Polar residues" evidence="5">
    <location>
        <begin position="415"/>
        <end position="436"/>
    </location>
</feature>
<dbReference type="GO" id="GO:0005811">
    <property type="term" value="C:lipid droplet"/>
    <property type="evidence" value="ECO:0007669"/>
    <property type="project" value="UniProtKB-SubCell"/>
</dbReference>
<feature type="compositionally biased region" description="Low complexity" evidence="5">
    <location>
        <begin position="385"/>
        <end position="407"/>
    </location>
</feature>
<dbReference type="PANTHER" id="PTHR13390:SF0">
    <property type="entry name" value="LIPID DROPLET-ASSOCIATED HYDROLASE"/>
    <property type="match status" value="1"/>
</dbReference>
<accession>A0A2T0FN72</accession>
<dbReference type="Proteomes" id="UP000238350">
    <property type="component" value="Unassembled WGS sequence"/>
</dbReference>
<dbReference type="OrthoDB" id="448051at2759"/>
<dbReference type="Gene3D" id="3.40.50.1820">
    <property type="entry name" value="alpha/beta hydrolase"/>
    <property type="match status" value="1"/>
</dbReference>
<comment type="subcellular location">
    <subcellularLocation>
        <location evidence="1">Lipid droplet</location>
    </subcellularLocation>
</comment>
<protein>
    <recommendedName>
        <fullName evidence="8">Lipid droplet-associated hydrolase</fullName>
    </recommendedName>
</protein>
<dbReference type="RefSeq" id="XP_024666386.1">
    <property type="nucleotide sequence ID" value="XM_024810618.1"/>
</dbReference>
<dbReference type="SUPFAM" id="SSF53474">
    <property type="entry name" value="alpha/beta-Hydrolases"/>
    <property type="match status" value="1"/>
</dbReference>
<comment type="caution">
    <text evidence="6">The sequence shown here is derived from an EMBL/GenBank/DDBJ whole genome shotgun (WGS) entry which is preliminary data.</text>
</comment>
<evidence type="ECO:0000256" key="4">
    <source>
        <dbReference type="ARBA" id="ARBA00022801"/>
    </source>
</evidence>
<reference evidence="6 7" key="1">
    <citation type="submission" date="2017-04" db="EMBL/GenBank/DDBJ databases">
        <title>Genome sequencing of [Candida] sorbophila.</title>
        <authorList>
            <person name="Ahn J.O."/>
        </authorList>
    </citation>
    <scope>NUCLEOTIDE SEQUENCE [LARGE SCALE GENOMIC DNA]</scope>
    <source>
        <strain evidence="6 7">DS02</strain>
    </source>
</reference>
<dbReference type="AlphaFoldDB" id="A0A2T0FN72"/>
<dbReference type="GO" id="GO:0016298">
    <property type="term" value="F:lipase activity"/>
    <property type="evidence" value="ECO:0007669"/>
    <property type="project" value="InterPro"/>
</dbReference>
<proteinExistence type="inferred from homology"/>
<feature type="region of interest" description="Disordered" evidence="5">
    <location>
        <begin position="332"/>
        <end position="358"/>
    </location>
</feature>
<dbReference type="InterPro" id="IPR019363">
    <property type="entry name" value="LDAH"/>
</dbReference>
<organism evidence="6 7">
    <name type="scientific">Wickerhamiella sorbophila</name>
    <dbReference type="NCBI Taxonomy" id="45607"/>
    <lineage>
        <taxon>Eukaryota</taxon>
        <taxon>Fungi</taxon>
        <taxon>Dikarya</taxon>
        <taxon>Ascomycota</taxon>
        <taxon>Saccharomycotina</taxon>
        <taxon>Dipodascomycetes</taxon>
        <taxon>Dipodascales</taxon>
        <taxon>Trichomonascaceae</taxon>
        <taxon>Wickerhamiella</taxon>
    </lineage>
</organism>
<evidence type="ECO:0000313" key="7">
    <source>
        <dbReference type="Proteomes" id="UP000238350"/>
    </source>
</evidence>
<dbReference type="Pfam" id="PF10230">
    <property type="entry name" value="LIDHydrolase"/>
    <property type="match status" value="1"/>
</dbReference>
<name>A0A2T0FN72_9ASCO</name>
<keyword evidence="4" id="KW-0378">Hydrolase</keyword>
<evidence type="ECO:0000256" key="2">
    <source>
        <dbReference type="ARBA" id="ARBA00008300"/>
    </source>
</evidence>